<dbReference type="InterPro" id="IPR051343">
    <property type="entry name" value="G-type_lectin_kinases/EP1-like"/>
</dbReference>
<dbReference type="GO" id="GO:0106310">
    <property type="term" value="F:protein serine kinase activity"/>
    <property type="evidence" value="ECO:0007669"/>
    <property type="project" value="RHEA"/>
</dbReference>
<evidence type="ECO:0000256" key="16">
    <source>
        <dbReference type="ARBA" id="ARBA00023180"/>
    </source>
</evidence>
<dbReference type="GO" id="GO:0030246">
    <property type="term" value="F:carbohydrate binding"/>
    <property type="evidence" value="ECO:0007669"/>
    <property type="project" value="UniProtKB-KW"/>
</dbReference>
<evidence type="ECO:0000256" key="14">
    <source>
        <dbReference type="ARBA" id="ARBA00023157"/>
    </source>
</evidence>
<evidence type="ECO:0000256" key="21">
    <source>
        <dbReference type="SAM" id="Phobius"/>
    </source>
</evidence>
<evidence type="ECO:0000256" key="22">
    <source>
        <dbReference type="SAM" id="SignalP"/>
    </source>
</evidence>
<comment type="catalytic activity">
    <reaction evidence="18 19">
        <text>L-seryl-[protein] + ATP = O-phospho-L-seryl-[protein] + ADP + H(+)</text>
        <dbReference type="Rhea" id="RHEA:17989"/>
        <dbReference type="Rhea" id="RHEA-COMP:9863"/>
        <dbReference type="Rhea" id="RHEA-COMP:11604"/>
        <dbReference type="ChEBI" id="CHEBI:15378"/>
        <dbReference type="ChEBI" id="CHEBI:29999"/>
        <dbReference type="ChEBI" id="CHEBI:30616"/>
        <dbReference type="ChEBI" id="CHEBI:83421"/>
        <dbReference type="ChEBI" id="CHEBI:456216"/>
        <dbReference type="EC" id="2.7.11.1"/>
    </reaction>
</comment>
<keyword evidence="14" id="KW-1015">Disulfide bond</keyword>
<dbReference type="Gene3D" id="2.90.10.10">
    <property type="entry name" value="Bulb-type lectin domain"/>
    <property type="match status" value="1"/>
</dbReference>
<keyword evidence="6 21" id="KW-0812">Transmembrane</keyword>
<dbReference type="PROSITE" id="PS50948">
    <property type="entry name" value="PAN"/>
    <property type="match status" value="1"/>
</dbReference>
<feature type="domain" description="Apple" evidence="25">
    <location>
        <begin position="342"/>
        <end position="427"/>
    </location>
</feature>
<keyword evidence="9 19" id="KW-0547">Nucleotide-binding</keyword>
<evidence type="ECO:0000256" key="13">
    <source>
        <dbReference type="ARBA" id="ARBA00023136"/>
    </source>
</evidence>
<dbReference type="InterPro" id="IPR011009">
    <property type="entry name" value="Kinase-like_dom_sf"/>
</dbReference>
<dbReference type="SUPFAM" id="SSF56112">
    <property type="entry name" value="Protein kinase-like (PK-like)"/>
    <property type="match status" value="1"/>
</dbReference>
<keyword evidence="7 22" id="KW-0732">Signal</keyword>
<dbReference type="InterPro" id="IPR003609">
    <property type="entry name" value="Pan_app"/>
</dbReference>
<dbReference type="PANTHER" id="PTHR47976:SF30">
    <property type="entry name" value="RECEPTOR-LIKE SERINE_THREONINE-PROTEIN KINASE"/>
    <property type="match status" value="1"/>
</dbReference>
<dbReference type="InterPro" id="IPR001480">
    <property type="entry name" value="Bulb-type_lectin_dom"/>
</dbReference>
<keyword evidence="2 19" id="KW-0723">Serine/threonine-protein kinase</keyword>
<feature type="chain" id="PRO_5023849827" description="Receptor-like serine/threonine-protein kinase" evidence="22">
    <location>
        <begin position="23"/>
        <end position="824"/>
    </location>
</feature>
<evidence type="ECO:0000256" key="15">
    <source>
        <dbReference type="ARBA" id="ARBA00023170"/>
    </source>
</evidence>
<dbReference type="CDD" id="cd00028">
    <property type="entry name" value="B_lectin"/>
    <property type="match status" value="1"/>
</dbReference>
<dbReference type="GO" id="GO:0016020">
    <property type="term" value="C:membrane"/>
    <property type="evidence" value="ECO:0007669"/>
    <property type="project" value="UniProtKB-SubCell"/>
</dbReference>
<dbReference type="Pfam" id="PF00069">
    <property type="entry name" value="Pkinase"/>
    <property type="match status" value="1"/>
</dbReference>
<dbReference type="PANTHER" id="PTHR47976">
    <property type="entry name" value="G-TYPE LECTIN S-RECEPTOR-LIKE SERINE/THREONINE-PROTEIN KINASE SD2-5"/>
    <property type="match status" value="1"/>
</dbReference>
<dbReference type="CDD" id="cd14066">
    <property type="entry name" value="STKc_IRAK"/>
    <property type="match status" value="1"/>
</dbReference>
<dbReference type="FunFam" id="3.30.200.20:FF:000178">
    <property type="entry name" value="serine/threonine-protein kinase PBS1-like"/>
    <property type="match status" value="1"/>
</dbReference>
<comment type="subcellular location">
    <subcellularLocation>
        <location evidence="1">Membrane</location>
        <topology evidence="1">Single-pass type I membrane protein</topology>
    </subcellularLocation>
</comment>
<evidence type="ECO:0000256" key="5">
    <source>
        <dbReference type="ARBA" id="ARBA00022679"/>
    </source>
</evidence>
<dbReference type="PROSITE" id="PS00107">
    <property type="entry name" value="PROTEIN_KINASE_ATP"/>
    <property type="match status" value="1"/>
</dbReference>
<dbReference type="EC" id="2.7.11.1" evidence="19"/>
<evidence type="ECO:0000256" key="9">
    <source>
        <dbReference type="ARBA" id="ARBA00022741"/>
    </source>
</evidence>
<dbReference type="FunFam" id="2.90.10.30:FF:000003">
    <property type="entry name" value="Os04g0303100 protein"/>
    <property type="match status" value="1"/>
</dbReference>
<keyword evidence="15" id="KW-0675">Receptor</keyword>
<accession>A0A5K0Y0F0</accession>
<name>A0A5K0Y0F0_9MAGN</name>
<evidence type="ECO:0000256" key="10">
    <source>
        <dbReference type="ARBA" id="ARBA00022777"/>
    </source>
</evidence>
<keyword evidence="5 19" id="KW-0808">Transferase</keyword>
<evidence type="ECO:0000256" key="8">
    <source>
        <dbReference type="ARBA" id="ARBA00022734"/>
    </source>
</evidence>
<dbReference type="Gene3D" id="3.30.200.20">
    <property type="entry name" value="Phosphorylase Kinase, domain 1"/>
    <property type="match status" value="1"/>
</dbReference>
<dbReference type="InterPro" id="IPR017441">
    <property type="entry name" value="Protein_kinase_ATP_BS"/>
</dbReference>
<evidence type="ECO:0000256" key="20">
    <source>
        <dbReference type="PROSITE-ProRule" id="PRU10141"/>
    </source>
</evidence>
<evidence type="ECO:0000259" key="25">
    <source>
        <dbReference type="PROSITE" id="PS50948"/>
    </source>
</evidence>
<evidence type="ECO:0000256" key="18">
    <source>
        <dbReference type="ARBA" id="ARBA00048679"/>
    </source>
</evidence>
<evidence type="ECO:0000256" key="12">
    <source>
        <dbReference type="ARBA" id="ARBA00022989"/>
    </source>
</evidence>
<dbReference type="Gene3D" id="1.10.510.10">
    <property type="entry name" value="Transferase(Phosphotransferase) domain 1"/>
    <property type="match status" value="1"/>
</dbReference>
<organism evidence="26">
    <name type="scientific">Nymphaea colorata</name>
    <name type="common">pocket water lily</name>
    <dbReference type="NCBI Taxonomy" id="210225"/>
    <lineage>
        <taxon>Eukaryota</taxon>
        <taxon>Viridiplantae</taxon>
        <taxon>Streptophyta</taxon>
        <taxon>Embryophyta</taxon>
        <taxon>Tracheophyta</taxon>
        <taxon>Spermatophyta</taxon>
        <taxon>Magnoliopsida</taxon>
        <taxon>Nymphaeales</taxon>
        <taxon>Nymphaeaceae</taxon>
        <taxon>Nymphaea</taxon>
    </lineage>
</organism>
<dbReference type="GO" id="GO:0004674">
    <property type="term" value="F:protein serine/threonine kinase activity"/>
    <property type="evidence" value="ECO:0007669"/>
    <property type="project" value="UniProtKB-KW"/>
</dbReference>
<dbReference type="Gramene" id="NC11G0302610.1">
    <property type="protein sequence ID" value="NC11G0302610.1:cds"/>
    <property type="gene ID" value="NC11G0302610"/>
</dbReference>
<dbReference type="InterPro" id="IPR036426">
    <property type="entry name" value="Bulb-type_lectin_dom_sf"/>
</dbReference>
<feature type="binding site" evidence="20">
    <location>
        <position position="544"/>
    </location>
    <ligand>
        <name>ATP</name>
        <dbReference type="ChEBI" id="CHEBI:30616"/>
    </ligand>
</feature>
<dbReference type="SUPFAM" id="SSF51110">
    <property type="entry name" value="alpha-D-mannose-specific plant lectins"/>
    <property type="match status" value="1"/>
</dbReference>
<evidence type="ECO:0000256" key="2">
    <source>
        <dbReference type="ARBA" id="ARBA00022527"/>
    </source>
</evidence>
<evidence type="ECO:0000256" key="17">
    <source>
        <dbReference type="ARBA" id="ARBA00047899"/>
    </source>
</evidence>
<feature type="domain" description="Bulb-type lectin" evidence="24">
    <location>
        <begin position="20"/>
        <end position="152"/>
    </location>
</feature>
<keyword evidence="16" id="KW-0325">Glycoprotein</keyword>
<feature type="signal peptide" evidence="22">
    <location>
        <begin position="1"/>
        <end position="22"/>
    </location>
</feature>
<comment type="catalytic activity">
    <reaction evidence="17 19">
        <text>L-threonyl-[protein] + ATP = O-phospho-L-threonyl-[protein] + ADP + H(+)</text>
        <dbReference type="Rhea" id="RHEA:46608"/>
        <dbReference type="Rhea" id="RHEA-COMP:11060"/>
        <dbReference type="Rhea" id="RHEA-COMP:11605"/>
        <dbReference type="ChEBI" id="CHEBI:15378"/>
        <dbReference type="ChEBI" id="CHEBI:30013"/>
        <dbReference type="ChEBI" id="CHEBI:30616"/>
        <dbReference type="ChEBI" id="CHEBI:61977"/>
        <dbReference type="ChEBI" id="CHEBI:456216"/>
        <dbReference type="EC" id="2.7.11.1"/>
    </reaction>
</comment>
<evidence type="ECO:0000256" key="7">
    <source>
        <dbReference type="ARBA" id="ARBA00022729"/>
    </source>
</evidence>
<dbReference type="SMART" id="SM00108">
    <property type="entry name" value="B_lectin"/>
    <property type="match status" value="1"/>
</dbReference>
<keyword evidence="13 21" id="KW-0472">Membrane</keyword>
<dbReference type="Pfam" id="PF00024">
    <property type="entry name" value="PAN_1"/>
    <property type="match status" value="1"/>
</dbReference>
<dbReference type="PROSITE" id="PS50011">
    <property type="entry name" value="PROTEIN_KINASE_DOM"/>
    <property type="match status" value="1"/>
</dbReference>
<keyword evidence="8" id="KW-0430">Lectin</keyword>
<gene>
    <name evidence="26" type="ORF">NYM_LOCUS7524</name>
</gene>
<keyword evidence="12 21" id="KW-1133">Transmembrane helix</keyword>
<dbReference type="PROSITE" id="PS00108">
    <property type="entry name" value="PROTEIN_KINASE_ST"/>
    <property type="match status" value="1"/>
</dbReference>
<dbReference type="SMART" id="SM00220">
    <property type="entry name" value="S_TKc"/>
    <property type="match status" value="1"/>
</dbReference>
<keyword evidence="3" id="KW-0245">EGF-like domain</keyword>
<evidence type="ECO:0000313" key="26">
    <source>
        <dbReference type="EMBL" id="VVV70747.1"/>
    </source>
</evidence>
<evidence type="ECO:0000259" key="24">
    <source>
        <dbReference type="PROSITE" id="PS50927"/>
    </source>
</evidence>
<evidence type="ECO:0000259" key="23">
    <source>
        <dbReference type="PROSITE" id="PS50011"/>
    </source>
</evidence>
<keyword evidence="10 19" id="KW-0418">Kinase</keyword>
<evidence type="ECO:0000256" key="19">
    <source>
        <dbReference type="PIRNR" id="PIRNR000641"/>
    </source>
</evidence>
<evidence type="ECO:0000256" key="3">
    <source>
        <dbReference type="ARBA" id="ARBA00022536"/>
    </source>
</evidence>
<dbReference type="InterPro" id="IPR024171">
    <property type="entry name" value="SRK-like_kinase"/>
</dbReference>
<dbReference type="AlphaFoldDB" id="A0A5K0Y0F0"/>
<dbReference type="Pfam" id="PF01453">
    <property type="entry name" value="B_lectin"/>
    <property type="match status" value="1"/>
</dbReference>
<evidence type="ECO:0000256" key="11">
    <source>
        <dbReference type="ARBA" id="ARBA00022840"/>
    </source>
</evidence>
<comment type="similarity">
    <text evidence="19">Belongs to the protein kinase superfamily. Ser/Thr protein kinase family.</text>
</comment>
<dbReference type="EMBL" id="LR721776">
    <property type="protein sequence ID" value="VVV70747.1"/>
    <property type="molecule type" value="Genomic_DNA"/>
</dbReference>
<sequence>MSNFGIFFLVFCWSCHFLQVAATGGPAFLSLGKSFIWRVTNDKFILQTETNNPNFACGFNGSGTSYSFSIFISAGPSTERKEVWTANRNEPLDNSSMLRLAQDGNLQLVHGDGSVVWSTGTSGKPVTALQLNETGNLVLLDSENKTLWQSFDHPTDTLVATQTLQNGQRLTSSVHVSSTSTEPSYFVSMEDSDLRAFIDAKPPQMYLQLKDFNKTDLYFMNDSIGNGTISYTALRRHNHTFLITAQSIRYYYKSPNHFMKLEFDGRLNIYDWNAGGSEWVPEELANEHSDQCLYPLVCGTLGVCKNGQCSCPLPPGDKTEYFKPSDAQLPNLGCEEVTPVSCNEPTPSSLVYFRNYSYFAYVDSSAAVGNIINVNACLEACSNNCSCKAVFYNSQNENSSGNCYLLEQVFSIRVDTLPERTYISKAFFKVPKTFQPQAPPESQGGGEQGKKYKIARSIIGIAVALLAVAVFLAGTIMFLLRRRREEEEDEEEDELEQVPGMAPRRFSYEELKMATEDFQTILGQGGFGSVFMGILNDGTRIAVKRLDNVGQGMKEFVAEVQTIGSIHHWNLVRLVGFCARKLHRLLVYEYMSNGSLDRWIFHENDNPKLDWKTRQNVIIGTSKGLCYLHEECSQRIAHFDIKPQNILLDENYNAKISDFGLSKLISRDESQVVTTMRGTPGYLAPEWLSASISEKADVYSFGVVVMEVVCGRRNLDFSQPEGSRYLLKQLQSLAPENQLLDLVDMTDEERACYGEEAVRVMRIAMWCLQNDDTRRPRMSSVVKALEGTMELDGDIELGLFHATVPQLVSQTESESQSLLVSAPR</sequence>
<dbReference type="PROSITE" id="PS50927">
    <property type="entry name" value="BULB_LECTIN"/>
    <property type="match status" value="1"/>
</dbReference>
<evidence type="ECO:0000256" key="1">
    <source>
        <dbReference type="ARBA" id="ARBA00004479"/>
    </source>
</evidence>
<feature type="transmembrane region" description="Helical" evidence="21">
    <location>
        <begin position="458"/>
        <end position="480"/>
    </location>
</feature>
<dbReference type="InterPro" id="IPR008271">
    <property type="entry name" value="Ser/Thr_kinase_AS"/>
</dbReference>
<dbReference type="GO" id="GO:0005524">
    <property type="term" value="F:ATP binding"/>
    <property type="evidence" value="ECO:0007669"/>
    <property type="project" value="UniProtKB-UniRule"/>
</dbReference>
<dbReference type="FunFam" id="1.10.510.10:FF:000248">
    <property type="entry name" value="S-receptor-like kinase 5"/>
    <property type="match status" value="1"/>
</dbReference>
<dbReference type="PIRSF" id="PIRSF000641">
    <property type="entry name" value="SRK"/>
    <property type="match status" value="1"/>
</dbReference>
<reference evidence="26" key="1">
    <citation type="submission" date="2019-09" db="EMBL/GenBank/DDBJ databases">
        <authorList>
            <person name="Zhang L."/>
        </authorList>
    </citation>
    <scope>NUCLEOTIDE SEQUENCE</scope>
</reference>
<keyword evidence="4" id="KW-0597">Phosphoprotein</keyword>
<evidence type="ECO:0000256" key="6">
    <source>
        <dbReference type="ARBA" id="ARBA00022692"/>
    </source>
</evidence>
<proteinExistence type="inferred from homology"/>
<feature type="domain" description="Protein kinase" evidence="23">
    <location>
        <begin position="516"/>
        <end position="789"/>
    </location>
</feature>
<dbReference type="InterPro" id="IPR000719">
    <property type="entry name" value="Prot_kinase_dom"/>
</dbReference>
<keyword evidence="11 19" id="KW-0067">ATP-binding</keyword>
<protein>
    <recommendedName>
        <fullName evidence="19">Receptor-like serine/threonine-protein kinase</fullName>
        <ecNumber evidence="19">2.7.11.1</ecNumber>
    </recommendedName>
</protein>
<evidence type="ECO:0000256" key="4">
    <source>
        <dbReference type="ARBA" id="ARBA00022553"/>
    </source>
</evidence>